<keyword evidence="1" id="KW-0479">Metal-binding</keyword>
<gene>
    <name evidence="10" type="ORF">PMAYCL1PPCAC_31650</name>
</gene>
<keyword evidence="4" id="KW-0805">Transcription regulation</keyword>
<dbReference type="Pfam" id="PF00105">
    <property type="entry name" value="zf-C4"/>
    <property type="match status" value="1"/>
</dbReference>
<evidence type="ECO:0000256" key="3">
    <source>
        <dbReference type="ARBA" id="ARBA00022833"/>
    </source>
</evidence>
<dbReference type="PANTHER" id="PTHR46011:SF6">
    <property type="entry name" value="HIGH ZINC ACTIVATED NUCLEAR RECEPTOR PROTEIN"/>
    <property type="match status" value="1"/>
</dbReference>
<dbReference type="Proteomes" id="UP001328107">
    <property type="component" value="Unassembled WGS sequence"/>
</dbReference>
<reference evidence="11" key="1">
    <citation type="submission" date="2022-10" db="EMBL/GenBank/DDBJ databases">
        <title>Genome assembly of Pristionchus species.</title>
        <authorList>
            <person name="Yoshida K."/>
            <person name="Sommer R.J."/>
        </authorList>
    </citation>
    <scope>NUCLEOTIDE SEQUENCE [LARGE SCALE GENOMIC DNA]</scope>
    <source>
        <strain evidence="11">RS5460</strain>
    </source>
</reference>
<evidence type="ECO:0000256" key="7">
    <source>
        <dbReference type="ARBA" id="ARBA00023170"/>
    </source>
</evidence>
<dbReference type="PANTHER" id="PTHR46011">
    <property type="entry name" value="NUCLEAR HORMONE RECEPTOR FAMILY MEMBER NHR-86-RELATED"/>
    <property type="match status" value="1"/>
</dbReference>
<feature type="non-terminal residue" evidence="10">
    <location>
        <position position="75"/>
    </location>
</feature>
<dbReference type="InterPro" id="IPR001628">
    <property type="entry name" value="Znf_hrmn_rcpt"/>
</dbReference>
<keyword evidence="3" id="KW-0862">Zinc</keyword>
<evidence type="ECO:0000256" key="1">
    <source>
        <dbReference type="ARBA" id="ARBA00022723"/>
    </source>
</evidence>
<comment type="caution">
    <text evidence="10">The sequence shown here is derived from an EMBL/GenBank/DDBJ whole genome shotgun (WGS) entry which is preliminary data.</text>
</comment>
<dbReference type="AlphaFoldDB" id="A0AAN5IET2"/>
<accession>A0AAN5IET2</accession>
<keyword evidence="8" id="KW-0539">Nucleus</keyword>
<evidence type="ECO:0000256" key="8">
    <source>
        <dbReference type="ARBA" id="ARBA00023242"/>
    </source>
</evidence>
<dbReference type="EMBL" id="BTRK01000006">
    <property type="protein sequence ID" value="GMR61455.1"/>
    <property type="molecule type" value="Genomic_DNA"/>
</dbReference>
<keyword evidence="5" id="KW-0238">DNA-binding</keyword>
<dbReference type="GO" id="GO:0008270">
    <property type="term" value="F:zinc ion binding"/>
    <property type="evidence" value="ECO:0007669"/>
    <property type="project" value="UniProtKB-KW"/>
</dbReference>
<dbReference type="SUPFAM" id="SSF57716">
    <property type="entry name" value="Glucocorticoid receptor-like (DNA-binding domain)"/>
    <property type="match status" value="1"/>
</dbReference>
<evidence type="ECO:0000313" key="10">
    <source>
        <dbReference type="EMBL" id="GMR61455.1"/>
    </source>
</evidence>
<dbReference type="GO" id="GO:0043565">
    <property type="term" value="F:sequence-specific DNA binding"/>
    <property type="evidence" value="ECO:0007669"/>
    <property type="project" value="InterPro"/>
</dbReference>
<evidence type="ECO:0000256" key="5">
    <source>
        <dbReference type="ARBA" id="ARBA00023125"/>
    </source>
</evidence>
<feature type="domain" description="Nuclear receptor" evidence="9">
    <location>
        <begin position="4"/>
        <end position="75"/>
    </location>
</feature>
<organism evidence="10 11">
    <name type="scientific">Pristionchus mayeri</name>
    <dbReference type="NCBI Taxonomy" id="1317129"/>
    <lineage>
        <taxon>Eukaryota</taxon>
        <taxon>Metazoa</taxon>
        <taxon>Ecdysozoa</taxon>
        <taxon>Nematoda</taxon>
        <taxon>Chromadorea</taxon>
        <taxon>Rhabditida</taxon>
        <taxon>Rhabditina</taxon>
        <taxon>Diplogasteromorpha</taxon>
        <taxon>Diplogasteroidea</taxon>
        <taxon>Neodiplogasteridae</taxon>
        <taxon>Pristionchus</taxon>
    </lineage>
</organism>
<dbReference type="Gene3D" id="3.30.50.10">
    <property type="entry name" value="Erythroid Transcription Factor GATA-1, subunit A"/>
    <property type="match status" value="1"/>
</dbReference>
<protein>
    <recommendedName>
        <fullName evidence="9">Nuclear receptor domain-containing protein</fullName>
    </recommendedName>
</protein>
<keyword evidence="11" id="KW-1185">Reference proteome</keyword>
<keyword evidence="6" id="KW-0804">Transcription</keyword>
<evidence type="ECO:0000313" key="11">
    <source>
        <dbReference type="Proteomes" id="UP001328107"/>
    </source>
</evidence>
<dbReference type="GO" id="GO:0005634">
    <property type="term" value="C:nucleus"/>
    <property type="evidence" value="ECO:0007669"/>
    <property type="project" value="TreeGrafter"/>
</dbReference>
<dbReference type="PRINTS" id="PR00047">
    <property type="entry name" value="STROIDFINGER"/>
</dbReference>
<evidence type="ECO:0000256" key="4">
    <source>
        <dbReference type="ARBA" id="ARBA00023015"/>
    </source>
</evidence>
<keyword evidence="2" id="KW-0863">Zinc-finger</keyword>
<evidence type="ECO:0000256" key="2">
    <source>
        <dbReference type="ARBA" id="ARBA00022771"/>
    </source>
</evidence>
<proteinExistence type="predicted"/>
<evidence type="ECO:0000256" key="6">
    <source>
        <dbReference type="ARBA" id="ARBA00023163"/>
    </source>
</evidence>
<dbReference type="SMART" id="SM00399">
    <property type="entry name" value="ZnF_C4"/>
    <property type="match status" value="1"/>
</dbReference>
<keyword evidence="7" id="KW-0675">Receptor</keyword>
<dbReference type="GO" id="GO:0003700">
    <property type="term" value="F:DNA-binding transcription factor activity"/>
    <property type="evidence" value="ECO:0007669"/>
    <property type="project" value="InterPro"/>
</dbReference>
<dbReference type="InterPro" id="IPR013088">
    <property type="entry name" value="Znf_NHR/GATA"/>
</dbReference>
<sequence>MSDQRLCLVCTAPSNYAHCRVNSCRSCADFFKRTVMSGRAYICRKGDGTCTIKPKDRHNCRGCRFEMCKKFGMTM</sequence>
<name>A0AAN5IET2_9BILA</name>
<evidence type="ECO:0000259" key="9">
    <source>
        <dbReference type="PROSITE" id="PS51030"/>
    </source>
</evidence>
<dbReference type="PROSITE" id="PS51030">
    <property type="entry name" value="NUCLEAR_REC_DBD_2"/>
    <property type="match status" value="1"/>
</dbReference>